<keyword evidence="1" id="KW-1185">Reference proteome</keyword>
<organism evidence="1 2">
    <name type="scientific">Strongyloides venezuelensis</name>
    <name type="common">Threadworm</name>
    <dbReference type="NCBI Taxonomy" id="75913"/>
    <lineage>
        <taxon>Eukaryota</taxon>
        <taxon>Metazoa</taxon>
        <taxon>Ecdysozoa</taxon>
        <taxon>Nematoda</taxon>
        <taxon>Chromadorea</taxon>
        <taxon>Rhabditida</taxon>
        <taxon>Tylenchina</taxon>
        <taxon>Panagrolaimomorpha</taxon>
        <taxon>Strongyloidoidea</taxon>
        <taxon>Strongyloididae</taxon>
        <taxon>Strongyloides</taxon>
    </lineage>
</organism>
<evidence type="ECO:0000313" key="1">
    <source>
        <dbReference type="Proteomes" id="UP000035680"/>
    </source>
</evidence>
<protein>
    <submittedName>
        <fullName evidence="2">ATPase_AAA_core domain-containing protein</fullName>
    </submittedName>
</protein>
<name>A0A0K0EVT9_STRVS</name>
<dbReference type="InterPro" id="IPR038718">
    <property type="entry name" value="SNF2-like_sf"/>
</dbReference>
<dbReference type="STRING" id="75913.A0A0K0EVT9"/>
<reference evidence="1" key="1">
    <citation type="submission" date="2014-07" db="EMBL/GenBank/DDBJ databases">
        <authorList>
            <person name="Martin A.A"/>
            <person name="De Silva N."/>
        </authorList>
    </citation>
    <scope>NUCLEOTIDE SEQUENCE</scope>
</reference>
<proteinExistence type="predicted"/>
<dbReference type="AlphaFoldDB" id="A0A0K0EVT9"/>
<dbReference type="Proteomes" id="UP000035680">
    <property type="component" value="Unassembled WGS sequence"/>
</dbReference>
<dbReference type="Gene3D" id="3.40.50.10810">
    <property type="entry name" value="Tandem AAA-ATPase domain"/>
    <property type="match status" value="1"/>
</dbReference>
<accession>A0A0K0EVT9</accession>
<sequence>MTENEYKELDKMINKLIIDLKSNIPTNCDSGDRTQQTLGLRKLAIKRSLRDHHQEISLVLHTPLELTEEQELAIDEKDKLIHVVVDPLLGNVLKPHQRKGVQLMYDYVGGSKIENNYGCILIDEIDKTLKFITLGWTLLKINSSWKTNVQ</sequence>
<dbReference type="WBParaSite" id="SVE_0063900.1">
    <property type="protein sequence ID" value="SVE_0063900.1"/>
    <property type="gene ID" value="SVE_0063900"/>
</dbReference>
<reference evidence="2" key="2">
    <citation type="submission" date="2015-08" db="UniProtKB">
        <authorList>
            <consortium name="WormBaseParasite"/>
        </authorList>
    </citation>
    <scope>IDENTIFICATION</scope>
</reference>
<evidence type="ECO:0000313" key="2">
    <source>
        <dbReference type="WBParaSite" id="SVE_0063900.1"/>
    </source>
</evidence>